<evidence type="ECO:0000256" key="5">
    <source>
        <dbReference type="ARBA" id="ARBA00022670"/>
    </source>
</evidence>
<evidence type="ECO:0000259" key="12">
    <source>
        <dbReference type="PROSITE" id="PS52035"/>
    </source>
</evidence>
<proteinExistence type="inferred from homology"/>
<dbReference type="RefSeq" id="WP_097187231.1">
    <property type="nucleotide sequence ID" value="NZ_OBQK01000002.1"/>
</dbReference>
<organism evidence="13 14">
    <name type="scientific">Ornithinimicrobium cerasi</name>
    <dbReference type="NCBI Taxonomy" id="2248773"/>
    <lineage>
        <taxon>Bacteria</taxon>
        <taxon>Bacillati</taxon>
        <taxon>Actinomycetota</taxon>
        <taxon>Actinomycetes</taxon>
        <taxon>Micrococcales</taxon>
        <taxon>Ornithinimicrobiaceae</taxon>
        <taxon>Ornithinimicrobium</taxon>
    </lineage>
</organism>
<evidence type="ECO:0000313" key="13">
    <source>
        <dbReference type="EMBL" id="SOC53832.1"/>
    </source>
</evidence>
<keyword evidence="7" id="KW-0378">Hydrolase</keyword>
<accession>A0A285VID0</accession>
<dbReference type="Proteomes" id="UP000219688">
    <property type="component" value="Unassembled WGS sequence"/>
</dbReference>
<keyword evidence="6 11" id="KW-0732">Signal</keyword>
<evidence type="ECO:0000256" key="11">
    <source>
        <dbReference type="SAM" id="SignalP"/>
    </source>
</evidence>
<evidence type="ECO:0000256" key="10">
    <source>
        <dbReference type="PROSITE-ProRule" id="PRU01379"/>
    </source>
</evidence>
<comment type="similarity">
    <text evidence="3 10">Belongs to the peptidase M14 family.</text>
</comment>
<dbReference type="Gene3D" id="3.40.630.10">
    <property type="entry name" value="Zn peptidases"/>
    <property type="match status" value="1"/>
</dbReference>
<evidence type="ECO:0000313" key="14">
    <source>
        <dbReference type="Proteomes" id="UP000219688"/>
    </source>
</evidence>
<evidence type="ECO:0000256" key="2">
    <source>
        <dbReference type="ARBA" id="ARBA00004613"/>
    </source>
</evidence>
<comment type="subcellular location">
    <subcellularLocation>
        <location evidence="2">Secreted</location>
    </subcellularLocation>
</comment>
<keyword evidence="13" id="KW-0121">Carboxypeptidase</keyword>
<evidence type="ECO:0000256" key="1">
    <source>
        <dbReference type="ARBA" id="ARBA00001947"/>
    </source>
</evidence>
<dbReference type="AlphaFoldDB" id="A0A285VID0"/>
<dbReference type="EMBL" id="OBQK01000002">
    <property type="protein sequence ID" value="SOC53832.1"/>
    <property type="molecule type" value="Genomic_DNA"/>
</dbReference>
<evidence type="ECO:0000256" key="8">
    <source>
        <dbReference type="ARBA" id="ARBA00023026"/>
    </source>
</evidence>
<reference evidence="14" key="1">
    <citation type="submission" date="2017-08" db="EMBL/GenBank/DDBJ databases">
        <authorList>
            <person name="Varghese N."/>
            <person name="Submissions S."/>
        </authorList>
    </citation>
    <scope>NUCLEOTIDE SEQUENCE [LARGE SCALE GENOMIC DNA]</scope>
    <source>
        <strain evidence="14">USBA17B2</strain>
    </source>
</reference>
<dbReference type="GO" id="GO:0006508">
    <property type="term" value="P:proteolysis"/>
    <property type="evidence" value="ECO:0007669"/>
    <property type="project" value="UniProtKB-KW"/>
</dbReference>
<comment type="cofactor">
    <cofactor evidence="1">
        <name>Zn(2+)</name>
        <dbReference type="ChEBI" id="CHEBI:29105"/>
    </cofactor>
</comment>
<sequence length="388" mass="41978">MDRSDLSRRSLLGLGSLAALSIPLAGAGPASAAPTFPDPGSSTPLSAIRSYGDMADQLHALARSSRFPVTVRTLSQIGTQESLSEQGRELYVATVGSGATPVWVQGRIHGNEPYGLDSTMTVLRSLATSGAAQWARIREEFTVHVIPVYNPDGSEANIRETILWDRAADAPRLDAQGRQQRIDLNRDWSPTGFVARESLAWYEYWTMVKPAYALDIHHQGLKRDYVTGEEITFSLGISLAPGGPTLPTLEGGAYDVLTRQMQSHVWLETKDYGFIGIDKYDVGYGTVIDIRGGVVSAMMLGLDHAGLNPSGHSNPAVFFETSGNTRDGNIGHKARGKMVRQNVLGLTAWLDGLADGSVFEVDPTIWDDQIPGTPVLRYLTDWGGVIPA</sequence>
<dbReference type="InterPro" id="IPR000834">
    <property type="entry name" value="Peptidase_M14"/>
</dbReference>
<dbReference type="SUPFAM" id="SSF53187">
    <property type="entry name" value="Zn-dependent exopeptidases"/>
    <property type="match status" value="1"/>
</dbReference>
<dbReference type="Pfam" id="PF00246">
    <property type="entry name" value="Peptidase_M14"/>
    <property type="match status" value="1"/>
</dbReference>
<evidence type="ECO:0000256" key="4">
    <source>
        <dbReference type="ARBA" id="ARBA00022525"/>
    </source>
</evidence>
<feature type="chain" id="PRO_5012831968" evidence="11">
    <location>
        <begin position="33"/>
        <end position="388"/>
    </location>
</feature>
<keyword evidence="9" id="KW-0325">Glycoprotein</keyword>
<keyword evidence="14" id="KW-1185">Reference proteome</keyword>
<gene>
    <name evidence="13" type="ORF">SAMN05421879_102190</name>
</gene>
<name>A0A285VID0_9MICO</name>
<comment type="caution">
    <text evidence="10">Lacks conserved residue(s) required for the propagation of feature annotation.</text>
</comment>
<keyword evidence="4" id="KW-0964">Secreted</keyword>
<dbReference type="GO" id="GO:0004181">
    <property type="term" value="F:metallocarboxypeptidase activity"/>
    <property type="evidence" value="ECO:0007669"/>
    <property type="project" value="InterPro"/>
</dbReference>
<dbReference type="PROSITE" id="PS52035">
    <property type="entry name" value="PEPTIDASE_M14"/>
    <property type="match status" value="1"/>
</dbReference>
<dbReference type="PANTHER" id="PTHR11705">
    <property type="entry name" value="PROTEASE FAMILY M14 CARBOXYPEPTIDASE A,B"/>
    <property type="match status" value="1"/>
</dbReference>
<evidence type="ECO:0000256" key="9">
    <source>
        <dbReference type="ARBA" id="ARBA00023180"/>
    </source>
</evidence>
<protein>
    <submittedName>
        <fullName evidence="13">Zinc carboxypeptidase</fullName>
    </submittedName>
</protein>
<dbReference type="PROSITE" id="PS51318">
    <property type="entry name" value="TAT"/>
    <property type="match status" value="1"/>
</dbReference>
<keyword evidence="5" id="KW-0645">Protease</keyword>
<dbReference type="PANTHER" id="PTHR11705:SF83">
    <property type="entry name" value="INACTIVE METALLOCARBOXYPEPTIDASE ECM14"/>
    <property type="match status" value="1"/>
</dbReference>
<feature type="domain" description="Peptidase M14" evidence="12">
    <location>
        <begin position="47"/>
        <end position="388"/>
    </location>
</feature>
<evidence type="ECO:0000256" key="3">
    <source>
        <dbReference type="ARBA" id="ARBA00005988"/>
    </source>
</evidence>
<dbReference type="GO" id="GO:0008270">
    <property type="term" value="F:zinc ion binding"/>
    <property type="evidence" value="ECO:0007669"/>
    <property type="project" value="InterPro"/>
</dbReference>
<dbReference type="InterPro" id="IPR006311">
    <property type="entry name" value="TAT_signal"/>
</dbReference>
<evidence type="ECO:0000256" key="7">
    <source>
        <dbReference type="ARBA" id="ARBA00022801"/>
    </source>
</evidence>
<feature type="signal peptide" evidence="11">
    <location>
        <begin position="1"/>
        <end position="32"/>
    </location>
</feature>
<evidence type="ECO:0000256" key="6">
    <source>
        <dbReference type="ARBA" id="ARBA00022729"/>
    </source>
</evidence>
<dbReference type="GO" id="GO:0005615">
    <property type="term" value="C:extracellular space"/>
    <property type="evidence" value="ECO:0007669"/>
    <property type="project" value="TreeGrafter"/>
</dbReference>
<keyword evidence="8" id="KW-0843">Virulence</keyword>